<keyword evidence="4 7" id="KW-0812">Transmembrane</keyword>
<name>A0A0R3JVN4_CALMK</name>
<gene>
    <name evidence="9" type="primary">ycjP</name>
    <name evidence="9" type="ORF">ABG79_00417</name>
</gene>
<evidence type="ECO:0000256" key="3">
    <source>
        <dbReference type="ARBA" id="ARBA00022475"/>
    </source>
</evidence>
<evidence type="ECO:0000313" key="9">
    <source>
        <dbReference type="EMBL" id="KRQ87616.1"/>
    </source>
</evidence>
<protein>
    <submittedName>
        <fullName evidence="9">Inner membrane ABC transporter permease protein YcjP</fullName>
    </submittedName>
</protein>
<dbReference type="Proteomes" id="UP000052015">
    <property type="component" value="Unassembled WGS sequence"/>
</dbReference>
<dbReference type="OrthoDB" id="9794684at2"/>
<dbReference type="STRING" id="908809.ABG79_00417"/>
<dbReference type="SUPFAM" id="SSF161098">
    <property type="entry name" value="MetI-like"/>
    <property type="match status" value="1"/>
</dbReference>
<feature type="transmembrane region" description="Helical" evidence="7">
    <location>
        <begin position="7"/>
        <end position="28"/>
    </location>
</feature>
<dbReference type="InterPro" id="IPR050901">
    <property type="entry name" value="BP-dep_ABC_trans_perm"/>
</dbReference>
<dbReference type="GO" id="GO:0055085">
    <property type="term" value="P:transmembrane transport"/>
    <property type="evidence" value="ECO:0007669"/>
    <property type="project" value="InterPro"/>
</dbReference>
<accession>A0A0R3JVN4</accession>
<keyword evidence="2 7" id="KW-0813">Transport</keyword>
<dbReference type="RefSeq" id="WP_057976627.1">
    <property type="nucleotide sequence ID" value="NZ_LKHP01000002.1"/>
</dbReference>
<comment type="similarity">
    <text evidence="7">Belongs to the binding-protein-dependent transport system permease family.</text>
</comment>
<keyword evidence="3" id="KW-1003">Cell membrane</keyword>
<reference evidence="9 10" key="1">
    <citation type="submission" date="2015-09" db="EMBL/GenBank/DDBJ databases">
        <title>Draft genome sequence of a Caloramator mitchellensis, a moderate thermophile from the Great Artesian Basin of Australia.</title>
        <authorList>
            <person name="Patel B.K."/>
        </authorList>
    </citation>
    <scope>NUCLEOTIDE SEQUENCE [LARGE SCALE GENOMIC DNA]</scope>
    <source>
        <strain evidence="9 10">VF08</strain>
    </source>
</reference>
<dbReference type="Gene3D" id="1.10.3720.10">
    <property type="entry name" value="MetI-like"/>
    <property type="match status" value="1"/>
</dbReference>
<feature type="transmembrane region" description="Helical" evidence="7">
    <location>
        <begin position="143"/>
        <end position="163"/>
    </location>
</feature>
<comment type="subcellular location">
    <subcellularLocation>
        <location evidence="1 7">Cell membrane</location>
        <topology evidence="1 7">Multi-pass membrane protein</topology>
    </subcellularLocation>
</comment>
<evidence type="ECO:0000259" key="8">
    <source>
        <dbReference type="PROSITE" id="PS50928"/>
    </source>
</evidence>
<feature type="transmembrane region" description="Helical" evidence="7">
    <location>
        <begin position="78"/>
        <end position="100"/>
    </location>
</feature>
<keyword evidence="10" id="KW-1185">Reference proteome</keyword>
<feature type="transmembrane region" description="Helical" evidence="7">
    <location>
        <begin position="241"/>
        <end position="263"/>
    </location>
</feature>
<feature type="transmembrane region" description="Helical" evidence="7">
    <location>
        <begin position="112"/>
        <end position="131"/>
    </location>
</feature>
<evidence type="ECO:0000256" key="6">
    <source>
        <dbReference type="ARBA" id="ARBA00023136"/>
    </source>
</evidence>
<evidence type="ECO:0000256" key="2">
    <source>
        <dbReference type="ARBA" id="ARBA00022448"/>
    </source>
</evidence>
<dbReference type="PANTHER" id="PTHR32243">
    <property type="entry name" value="MALTOSE TRANSPORT SYSTEM PERMEASE-RELATED"/>
    <property type="match status" value="1"/>
</dbReference>
<evidence type="ECO:0000256" key="7">
    <source>
        <dbReference type="RuleBase" id="RU363032"/>
    </source>
</evidence>
<dbReference type="PATRIC" id="fig|908809.3.peg.422"/>
<dbReference type="GO" id="GO:0005886">
    <property type="term" value="C:plasma membrane"/>
    <property type="evidence" value="ECO:0007669"/>
    <property type="project" value="UniProtKB-SubCell"/>
</dbReference>
<dbReference type="CDD" id="cd06261">
    <property type="entry name" value="TM_PBP2"/>
    <property type="match status" value="1"/>
</dbReference>
<feature type="transmembrane region" description="Helical" evidence="7">
    <location>
        <begin position="184"/>
        <end position="209"/>
    </location>
</feature>
<evidence type="ECO:0000256" key="1">
    <source>
        <dbReference type="ARBA" id="ARBA00004651"/>
    </source>
</evidence>
<evidence type="ECO:0000256" key="5">
    <source>
        <dbReference type="ARBA" id="ARBA00022989"/>
    </source>
</evidence>
<dbReference type="Pfam" id="PF00528">
    <property type="entry name" value="BPD_transp_1"/>
    <property type="match status" value="1"/>
</dbReference>
<evidence type="ECO:0000256" key="4">
    <source>
        <dbReference type="ARBA" id="ARBA00022692"/>
    </source>
</evidence>
<dbReference type="PANTHER" id="PTHR32243:SF18">
    <property type="entry name" value="INNER MEMBRANE ABC TRANSPORTER PERMEASE PROTEIN YCJP"/>
    <property type="match status" value="1"/>
</dbReference>
<evidence type="ECO:0000313" key="10">
    <source>
        <dbReference type="Proteomes" id="UP000052015"/>
    </source>
</evidence>
<dbReference type="InterPro" id="IPR035906">
    <property type="entry name" value="MetI-like_sf"/>
</dbReference>
<keyword evidence="5 7" id="KW-1133">Transmembrane helix</keyword>
<dbReference type="PROSITE" id="PS50928">
    <property type="entry name" value="ABC_TM1"/>
    <property type="match status" value="1"/>
</dbReference>
<dbReference type="InterPro" id="IPR000515">
    <property type="entry name" value="MetI-like"/>
</dbReference>
<organism evidence="9 10">
    <name type="scientific">Caloramator mitchellensis</name>
    <dbReference type="NCBI Taxonomy" id="908809"/>
    <lineage>
        <taxon>Bacteria</taxon>
        <taxon>Bacillati</taxon>
        <taxon>Bacillota</taxon>
        <taxon>Clostridia</taxon>
        <taxon>Eubacteriales</taxon>
        <taxon>Clostridiaceae</taxon>
        <taxon>Caloramator</taxon>
    </lineage>
</organism>
<keyword evidence="6 7" id="KW-0472">Membrane</keyword>
<comment type="caution">
    <text evidence="9">The sequence shown here is derived from an EMBL/GenBank/DDBJ whole genome shotgun (WGS) entry which is preliminary data.</text>
</comment>
<proteinExistence type="inferred from homology"/>
<feature type="domain" description="ABC transmembrane type-1" evidence="8">
    <location>
        <begin position="72"/>
        <end position="263"/>
    </location>
</feature>
<sequence>MKKKLLINIFLNILVIIVLLITLMPFYFMVTTALKTSAASVAYPPEIIPKEITFQHFRDIFNPKLFPFLRYFSNSFKIAFSTASLAVIVGSMGAYSLARLDFPGKKYIQESTLVVYMFSGILLVVPLFRIISKLGLYNNKLAVIITCLVTTLPATLFMLSSYFKSIPDSLEEAAMIDGLSRFQVIYKIVIPLSIPAIVSVFAYVFMIAWNDFLFSSIFLSTPDNMTLSIGLRQLFSSKDYVWGRMMAASFLTAVPVIIIFSLVERFITGGLVAGGVKE</sequence>
<dbReference type="AlphaFoldDB" id="A0A0R3JVN4"/>
<dbReference type="EMBL" id="LKHP01000002">
    <property type="protein sequence ID" value="KRQ87616.1"/>
    <property type="molecule type" value="Genomic_DNA"/>
</dbReference>